<evidence type="ECO:0000256" key="1">
    <source>
        <dbReference type="ARBA" id="ARBA00004496"/>
    </source>
</evidence>
<keyword evidence="2" id="KW-0813">Transport</keyword>
<dbReference type="eggNOG" id="COG2190">
    <property type="taxonomic scope" value="Bacteria"/>
</dbReference>
<dbReference type="InterPro" id="IPR050890">
    <property type="entry name" value="PTS_EIIA_component"/>
</dbReference>
<organism evidence="8 9">
    <name type="scientific">Enterococcus pallens ATCC BAA-351</name>
    <dbReference type="NCBI Taxonomy" id="1158607"/>
    <lineage>
        <taxon>Bacteria</taxon>
        <taxon>Bacillati</taxon>
        <taxon>Bacillota</taxon>
        <taxon>Bacilli</taxon>
        <taxon>Lactobacillales</taxon>
        <taxon>Enterococcaceae</taxon>
        <taxon>Enterococcus</taxon>
    </lineage>
</organism>
<dbReference type="Gene3D" id="2.70.70.10">
    <property type="entry name" value="Glucose Permease (Domain IIA)"/>
    <property type="match status" value="1"/>
</dbReference>
<keyword evidence="4" id="KW-0808">Transferase</keyword>
<dbReference type="HOGENOM" id="CLU_2117261_0_0_9"/>
<dbReference type="Pfam" id="PF00358">
    <property type="entry name" value="PTS_EIIA_1"/>
    <property type="match status" value="1"/>
</dbReference>
<dbReference type="Proteomes" id="UP000013782">
    <property type="component" value="Unassembled WGS sequence"/>
</dbReference>
<reference evidence="8 9" key="1">
    <citation type="submission" date="2013-02" db="EMBL/GenBank/DDBJ databases">
        <title>The Genome Sequence of Enterococcus pallens BAA-351.</title>
        <authorList>
            <consortium name="The Broad Institute Genome Sequencing Platform"/>
            <consortium name="The Broad Institute Genome Sequencing Center for Infectious Disease"/>
            <person name="Earl A.M."/>
            <person name="Gilmore M.S."/>
            <person name="Lebreton F."/>
            <person name="Walker B."/>
            <person name="Young S.K."/>
            <person name="Zeng Q."/>
            <person name="Gargeya S."/>
            <person name="Fitzgerald M."/>
            <person name="Haas B."/>
            <person name="Abouelleil A."/>
            <person name="Alvarado L."/>
            <person name="Arachchi H.M."/>
            <person name="Berlin A.M."/>
            <person name="Chapman S.B."/>
            <person name="Dewar J."/>
            <person name="Goldberg J."/>
            <person name="Griggs A."/>
            <person name="Gujja S."/>
            <person name="Hansen M."/>
            <person name="Howarth C."/>
            <person name="Imamovic A."/>
            <person name="Larimer J."/>
            <person name="McCowan C."/>
            <person name="Murphy C."/>
            <person name="Neiman D."/>
            <person name="Pearson M."/>
            <person name="Priest M."/>
            <person name="Roberts A."/>
            <person name="Saif S."/>
            <person name="Shea T."/>
            <person name="Sisk P."/>
            <person name="Sykes S."/>
            <person name="Wortman J."/>
            <person name="Nusbaum C."/>
            <person name="Birren B."/>
        </authorList>
    </citation>
    <scope>NUCLEOTIDE SEQUENCE [LARGE SCALE GENOMIC DNA]</scope>
    <source>
        <strain evidence="8 9">ATCC BAA-351</strain>
    </source>
</reference>
<evidence type="ECO:0000256" key="4">
    <source>
        <dbReference type="ARBA" id="ARBA00022679"/>
    </source>
</evidence>
<accession>R2S8M6</accession>
<dbReference type="PATRIC" id="fig|1158607.3.peg.3175"/>
<evidence type="ECO:0000256" key="2">
    <source>
        <dbReference type="ARBA" id="ARBA00022448"/>
    </source>
</evidence>
<evidence type="ECO:0000256" key="5">
    <source>
        <dbReference type="ARBA" id="ARBA00022683"/>
    </source>
</evidence>
<dbReference type="PANTHER" id="PTHR45008:SF1">
    <property type="entry name" value="PTS SYSTEM GLUCOSE-SPECIFIC EIIA COMPONENT"/>
    <property type="match status" value="1"/>
</dbReference>
<dbReference type="AlphaFoldDB" id="R2S8M6"/>
<keyword evidence="5" id="KW-0598">Phosphotransferase system</keyword>
<evidence type="ECO:0000259" key="7">
    <source>
        <dbReference type="PROSITE" id="PS51093"/>
    </source>
</evidence>
<evidence type="ECO:0000256" key="3">
    <source>
        <dbReference type="ARBA" id="ARBA00022597"/>
    </source>
</evidence>
<dbReference type="PROSITE" id="PS51093">
    <property type="entry name" value="PTS_EIIA_TYPE_1"/>
    <property type="match status" value="1"/>
</dbReference>
<keyword evidence="6" id="KW-0418">Kinase</keyword>
<proteinExistence type="predicted"/>
<dbReference type="GO" id="GO:0016301">
    <property type="term" value="F:kinase activity"/>
    <property type="evidence" value="ECO:0007669"/>
    <property type="project" value="UniProtKB-KW"/>
</dbReference>
<protein>
    <recommendedName>
        <fullName evidence="7">PTS EIIA type-1 domain-containing protein</fullName>
    </recommendedName>
</protein>
<comment type="caution">
    <text evidence="8">The sequence shown here is derived from an EMBL/GenBank/DDBJ whole genome shotgun (WGS) entry which is preliminary data.</text>
</comment>
<name>R2S8M6_9ENTE</name>
<comment type="subcellular location">
    <subcellularLocation>
        <location evidence="1">Cytoplasm</location>
    </subcellularLocation>
</comment>
<dbReference type="InterPro" id="IPR011055">
    <property type="entry name" value="Dup_hybrid_motif"/>
</dbReference>
<dbReference type="InterPro" id="IPR001127">
    <property type="entry name" value="PTS_EIIA_1_perm"/>
</dbReference>
<keyword evidence="3" id="KW-0762">Sugar transport</keyword>
<evidence type="ECO:0000313" key="9">
    <source>
        <dbReference type="Proteomes" id="UP000013782"/>
    </source>
</evidence>
<evidence type="ECO:0000256" key="6">
    <source>
        <dbReference type="ARBA" id="ARBA00022777"/>
    </source>
</evidence>
<dbReference type="SUPFAM" id="SSF51261">
    <property type="entry name" value="Duplicated hybrid motif"/>
    <property type="match status" value="1"/>
</dbReference>
<keyword evidence="9" id="KW-1185">Reference proteome</keyword>
<gene>
    <name evidence="8" type="ORF">UAU_03187</name>
</gene>
<dbReference type="PANTHER" id="PTHR45008">
    <property type="entry name" value="PTS SYSTEM GLUCOSE-SPECIFIC EIIA COMPONENT"/>
    <property type="match status" value="1"/>
</dbReference>
<feature type="domain" description="PTS EIIA type-1" evidence="7">
    <location>
        <begin position="1"/>
        <end position="91"/>
    </location>
</feature>
<dbReference type="GO" id="GO:0005737">
    <property type="term" value="C:cytoplasm"/>
    <property type="evidence" value="ECO:0007669"/>
    <property type="project" value="UniProtKB-SubCell"/>
</dbReference>
<dbReference type="EMBL" id="AJAQ01000033">
    <property type="protein sequence ID" value="EOH91885.1"/>
    <property type="molecule type" value="Genomic_DNA"/>
</dbReference>
<dbReference type="STRING" id="160454.RV10_GL004954"/>
<evidence type="ECO:0000313" key="8">
    <source>
        <dbReference type="EMBL" id="EOH91885.1"/>
    </source>
</evidence>
<dbReference type="GO" id="GO:0009401">
    <property type="term" value="P:phosphoenolpyruvate-dependent sugar phosphotransferase system"/>
    <property type="evidence" value="ECO:0007669"/>
    <property type="project" value="UniProtKB-KW"/>
</dbReference>
<sequence length="114" mass="12892">MLPYEGKLVAPFAGEVVSILPNQHVITLRSEKGTELLIHLGINSKKAANDLFKLNKMAGDQIYPGESLIEFDLTLLKELGIDSRSMIILLEAEGEFIWKEELNYLETFVEIEEK</sequence>